<reference evidence="2 3" key="1">
    <citation type="submission" date="2023-03" db="EMBL/GenBank/DDBJ databases">
        <title>High-quality genome of Scylla paramamosain provides insights in environmental adaptation.</title>
        <authorList>
            <person name="Zhang L."/>
        </authorList>
    </citation>
    <scope>NUCLEOTIDE SEQUENCE [LARGE SCALE GENOMIC DNA]</scope>
    <source>
        <strain evidence="2">LZ_2023a</strain>
        <tissue evidence="2">Muscle</tissue>
    </source>
</reference>
<evidence type="ECO:0000313" key="2">
    <source>
        <dbReference type="EMBL" id="KAK8396891.1"/>
    </source>
</evidence>
<feature type="compositionally biased region" description="Basic and acidic residues" evidence="1">
    <location>
        <begin position="67"/>
        <end position="87"/>
    </location>
</feature>
<keyword evidence="3" id="KW-1185">Reference proteome</keyword>
<proteinExistence type="predicted"/>
<accession>A0AAW0UD81</accession>
<evidence type="ECO:0000313" key="3">
    <source>
        <dbReference type="Proteomes" id="UP001487740"/>
    </source>
</evidence>
<evidence type="ECO:0000256" key="1">
    <source>
        <dbReference type="SAM" id="MobiDB-lite"/>
    </source>
</evidence>
<dbReference type="AlphaFoldDB" id="A0AAW0UD81"/>
<gene>
    <name evidence="2" type="ORF">O3P69_005104</name>
</gene>
<feature type="compositionally biased region" description="Low complexity" evidence="1">
    <location>
        <begin position="55"/>
        <end position="66"/>
    </location>
</feature>
<protein>
    <submittedName>
        <fullName evidence="2">Uncharacterized protein</fullName>
    </submittedName>
</protein>
<comment type="caution">
    <text evidence="2">The sequence shown here is derived from an EMBL/GenBank/DDBJ whole genome shotgun (WGS) entry which is preliminary data.</text>
</comment>
<dbReference type="EMBL" id="JARAKH010000015">
    <property type="protein sequence ID" value="KAK8396891.1"/>
    <property type="molecule type" value="Genomic_DNA"/>
</dbReference>
<feature type="region of interest" description="Disordered" evidence="1">
    <location>
        <begin position="22"/>
        <end position="99"/>
    </location>
</feature>
<sequence length="99" mass="10895">MPAFRPLPLSSTPAAVTEAGIMEKGSSQNIRMRSHKSVKKPTQPMKEGARRQRCAPSGTAAPTPAGESRRGRGERERREKERGRAMQEPRVTLPAFVRG</sequence>
<organism evidence="2 3">
    <name type="scientific">Scylla paramamosain</name>
    <name type="common">Mud crab</name>
    <dbReference type="NCBI Taxonomy" id="85552"/>
    <lineage>
        <taxon>Eukaryota</taxon>
        <taxon>Metazoa</taxon>
        <taxon>Ecdysozoa</taxon>
        <taxon>Arthropoda</taxon>
        <taxon>Crustacea</taxon>
        <taxon>Multicrustacea</taxon>
        <taxon>Malacostraca</taxon>
        <taxon>Eumalacostraca</taxon>
        <taxon>Eucarida</taxon>
        <taxon>Decapoda</taxon>
        <taxon>Pleocyemata</taxon>
        <taxon>Brachyura</taxon>
        <taxon>Eubrachyura</taxon>
        <taxon>Portunoidea</taxon>
        <taxon>Portunidae</taxon>
        <taxon>Portuninae</taxon>
        <taxon>Scylla</taxon>
    </lineage>
</organism>
<dbReference type="Proteomes" id="UP001487740">
    <property type="component" value="Unassembled WGS sequence"/>
</dbReference>
<name>A0AAW0UD81_SCYPA</name>